<protein>
    <submittedName>
        <fullName evidence="3">Peptidase S10 serine carboxypeptidase</fullName>
    </submittedName>
</protein>
<dbReference type="GO" id="GO:0006508">
    <property type="term" value="P:proteolysis"/>
    <property type="evidence" value="ECO:0007669"/>
    <property type="project" value="InterPro"/>
</dbReference>
<evidence type="ECO:0000313" key="4">
    <source>
        <dbReference type="Proteomes" id="UP000238701"/>
    </source>
</evidence>
<sequence length="560" mass="62097">MTFVIKDGDFSLTEKRSMRTLFLRFVTLTIATVALPVALIQAQAKDETSTAKAEAAKADTAKPEQFKPEQQASKGSVTINGNVINYDAFAGTLVVHPKGWDDVPQNADPDPKNKSPEASMFYVAYFKSDNKGAPRPVTFLYNGGPGSSTVWLHMGAFGPKRVVTADDTHTPAAPYSVVNNEYSLLDVSDLVFVDAPGTGFSRIAGRDKEKAFYGIDPDAWAFGDFISQFLSRYGRWNSPKYLFGESYGTTRSAVLSNILETERDIDFNGVILLSQILNFSLDSDFPDFNPGVDVAYQLNLPTYAASAWYHHKLPSPHPDLAALLAEVEHFAMNDYALALLAGSSLPTDQRHAIANKLHEYTGLPVAYIEKADLRINGGEFEKNLQDESNLTTGRLDTRFSGPTFDPLSKEAEYDPQSAAISSAYVSAFNDYVRKDLKYGENKEYKPEIELFKWWSFAHQPPGVPFPLPGATNVMLDLAAAMKYNPTLKVLLNAGYFDLATPFYEGVYEMQHLPIPPELQKNIEFQFYESGHMVYAHEASLKAIHDNVAAFILKSDNSKMK</sequence>
<keyword evidence="2" id="KW-1133">Transmembrane helix</keyword>
<organism evidence="3 4">
    <name type="scientific">Candidatus Sulfotelmatobacter kueseliae</name>
    <dbReference type="NCBI Taxonomy" id="2042962"/>
    <lineage>
        <taxon>Bacteria</taxon>
        <taxon>Pseudomonadati</taxon>
        <taxon>Acidobacteriota</taxon>
        <taxon>Terriglobia</taxon>
        <taxon>Terriglobales</taxon>
        <taxon>Candidatus Korobacteraceae</taxon>
        <taxon>Candidatus Sulfotelmatobacter</taxon>
    </lineage>
</organism>
<dbReference type="SUPFAM" id="SSF53474">
    <property type="entry name" value="alpha/beta-Hydrolases"/>
    <property type="match status" value="1"/>
</dbReference>
<reference evidence="4" key="1">
    <citation type="submission" date="2018-02" db="EMBL/GenBank/DDBJ databases">
        <authorList>
            <person name="Hausmann B."/>
        </authorList>
    </citation>
    <scope>NUCLEOTIDE SEQUENCE [LARGE SCALE GENOMIC DNA]</scope>
    <source>
        <strain evidence="4">Peat soil MAG SbA1</strain>
    </source>
</reference>
<feature type="region of interest" description="Disordered" evidence="1">
    <location>
        <begin position="51"/>
        <end position="74"/>
    </location>
</feature>
<keyword evidence="3" id="KW-0121">Carboxypeptidase</keyword>
<evidence type="ECO:0000313" key="3">
    <source>
        <dbReference type="EMBL" id="SPF43875.1"/>
    </source>
</evidence>
<feature type="transmembrane region" description="Helical" evidence="2">
    <location>
        <begin position="21"/>
        <end position="40"/>
    </location>
</feature>
<keyword evidence="3" id="KW-0378">Hydrolase</keyword>
<evidence type="ECO:0000256" key="2">
    <source>
        <dbReference type="SAM" id="Phobius"/>
    </source>
</evidence>
<dbReference type="EMBL" id="OMOD01000145">
    <property type="protein sequence ID" value="SPF43875.1"/>
    <property type="molecule type" value="Genomic_DNA"/>
</dbReference>
<dbReference type="GO" id="GO:0004185">
    <property type="term" value="F:serine-type carboxypeptidase activity"/>
    <property type="evidence" value="ECO:0007669"/>
    <property type="project" value="InterPro"/>
</dbReference>
<dbReference type="InterPro" id="IPR001563">
    <property type="entry name" value="Peptidase_S10"/>
</dbReference>
<name>A0A2U3KW29_9BACT</name>
<gene>
    <name evidence="3" type="ORF">SBA1_500026</name>
</gene>
<keyword evidence="3" id="KW-0645">Protease</keyword>
<evidence type="ECO:0000256" key="1">
    <source>
        <dbReference type="SAM" id="MobiDB-lite"/>
    </source>
</evidence>
<feature type="compositionally biased region" description="Basic and acidic residues" evidence="1">
    <location>
        <begin position="51"/>
        <end position="67"/>
    </location>
</feature>
<keyword evidence="2" id="KW-0472">Membrane</keyword>
<keyword evidence="2" id="KW-0812">Transmembrane</keyword>
<dbReference type="AlphaFoldDB" id="A0A2U3KW29"/>
<dbReference type="InterPro" id="IPR029058">
    <property type="entry name" value="AB_hydrolase_fold"/>
</dbReference>
<dbReference type="Gene3D" id="3.40.50.1820">
    <property type="entry name" value="alpha/beta hydrolase"/>
    <property type="match status" value="1"/>
</dbReference>
<proteinExistence type="predicted"/>
<dbReference type="Proteomes" id="UP000238701">
    <property type="component" value="Unassembled WGS sequence"/>
</dbReference>
<dbReference type="Pfam" id="PF00450">
    <property type="entry name" value="Peptidase_S10"/>
    <property type="match status" value="1"/>
</dbReference>
<accession>A0A2U3KW29</accession>